<feature type="compositionally biased region" description="Acidic residues" evidence="11">
    <location>
        <begin position="3124"/>
        <end position="3136"/>
    </location>
</feature>
<dbReference type="InterPro" id="IPR011704">
    <property type="entry name" value="ATPase_dyneun-rel_AAA"/>
</dbReference>
<dbReference type="InterPro" id="IPR027417">
    <property type="entry name" value="P-loop_NTPase"/>
</dbReference>
<feature type="compositionally biased region" description="Acidic residues" evidence="11">
    <location>
        <begin position="4200"/>
        <end position="4232"/>
    </location>
</feature>
<dbReference type="PANTHER" id="PTHR48103:SF2">
    <property type="entry name" value="MIDASIN"/>
    <property type="match status" value="1"/>
</dbReference>
<evidence type="ECO:0000256" key="2">
    <source>
        <dbReference type="ARBA" id="ARBA00004642"/>
    </source>
</evidence>
<evidence type="ECO:0000256" key="7">
    <source>
        <dbReference type="ARBA" id="ARBA00022840"/>
    </source>
</evidence>
<evidence type="ECO:0000256" key="6">
    <source>
        <dbReference type="ARBA" id="ARBA00022741"/>
    </source>
</evidence>
<dbReference type="GO" id="GO:0000055">
    <property type="term" value="P:ribosomal large subunit export from nucleus"/>
    <property type="evidence" value="ECO:0007669"/>
    <property type="project" value="TreeGrafter"/>
</dbReference>
<dbReference type="PROSITE" id="PS50234">
    <property type="entry name" value="VWFA"/>
    <property type="match status" value="1"/>
</dbReference>
<feature type="compositionally biased region" description="Polar residues" evidence="11">
    <location>
        <begin position="4372"/>
        <end position="4383"/>
    </location>
</feature>
<evidence type="ECO:0000256" key="4">
    <source>
        <dbReference type="ARBA" id="ARBA00017143"/>
    </source>
</evidence>
<feature type="compositionally biased region" description="Basic and acidic residues" evidence="11">
    <location>
        <begin position="4482"/>
        <end position="4492"/>
    </location>
</feature>
<feature type="compositionally biased region" description="Basic and acidic residues" evidence="11">
    <location>
        <begin position="724"/>
        <end position="733"/>
    </location>
</feature>
<proteinExistence type="inferred from homology"/>
<evidence type="ECO:0000259" key="12">
    <source>
        <dbReference type="PROSITE" id="PS50234"/>
    </source>
</evidence>
<dbReference type="SMART" id="SM00382">
    <property type="entry name" value="AAA"/>
    <property type="match status" value="6"/>
</dbReference>
<dbReference type="GO" id="GO:0000027">
    <property type="term" value="P:ribosomal large subunit assembly"/>
    <property type="evidence" value="ECO:0007669"/>
    <property type="project" value="InterPro"/>
</dbReference>
<comment type="subcellular location">
    <subcellularLocation>
        <location evidence="1">Nucleus</location>
        <location evidence="1">Nucleolus</location>
    </subcellularLocation>
    <subcellularLocation>
        <location evidence="2">Nucleus</location>
        <location evidence="2">Nucleoplasm</location>
    </subcellularLocation>
</comment>
<dbReference type="InterPro" id="IPR003593">
    <property type="entry name" value="AAA+_ATPase"/>
</dbReference>
<feature type="compositionally biased region" description="Low complexity" evidence="11">
    <location>
        <begin position="4326"/>
        <end position="4337"/>
    </location>
</feature>
<evidence type="ECO:0000256" key="11">
    <source>
        <dbReference type="SAM" id="MobiDB-lite"/>
    </source>
</evidence>
<evidence type="ECO:0000256" key="1">
    <source>
        <dbReference type="ARBA" id="ARBA00004604"/>
    </source>
</evidence>
<feature type="compositionally biased region" description="Basic and acidic residues" evidence="11">
    <location>
        <begin position="4407"/>
        <end position="4416"/>
    </location>
</feature>
<dbReference type="FunFam" id="3.40.50.300:FF:001368">
    <property type="entry name" value="Midasin"/>
    <property type="match status" value="1"/>
</dbReference>
<dbReference type="Pfam" id="PF17865">
    <property type="entry name" value="AAA_lid_5"/>
    <property type="match status" value="1"/>
</dbReference>
<dbReference type="FunFam" id="3.40.50.300:FF:000712">
    <property type="entry name" value="Midasin"/>
    <property type="match status" value="1"/>
</dbReference>
<feature type="compositionally biased region" description="Basic and acidic residues" evidence="11">
    <location>
        <begin position="4051"/>
        <end position="4060"/>
    </location>
</feature>
<dbReference type="InterPro" id="IPR012099">
    <property type="entry name" value="Midasin"/>
</dbReference>
<feature type="compositionally biased region" description="Basic and acidic residues" evidence="11">
    <location>
        <begin position="4184"/>
        <end position="4198"/>
    </location>
</feature>
<dbReference type="InterPro" id="IPR041190">
    <property type="entry name" value="Midasin_AAA_lid_5"/>
</dbReference>
<feature type="compositionally biased region" description="Polar residues" evidence="11">
    <location>
        <begin position="4438"/>
        <end position="4449"/>
    </location>
</feature>
<feature type="compositionally biased region" description="Acidic residues" evidence="11">
    <location>
        <begin position="4462"/>
        <end position="4481"/>
    </location>
</feature>
<dbReference type="GeneID" id="96004123"/>
<evidence type="ECO:0000256" key="5">
    <source>
        <dbReference type="ARBA" id="ARBA00022553"/>
    </source>
</evidence>
<feature type="compositionally biased region" description="Acidic residues" evidence="11">
    <location>
        <begin position="4160"/>
        <end position="4183"/>
    </location>
</feature>
<keyword evidence="7 10" id="KW-0067">ATP-binding</keyword>
<dbReference type="Gene3D" id="3.40.50.300">
    <property type="entry name" value="P-loop containing nucleotide triphosphate hydrolases"/>
    <property type="match status" value="6"/>
</dbReference>
<organism evidence="13 14">
    <name type="scientific">Cladosporium halotolerans</name>
    <dbReference type="NCBI Taxonomy" id="1052096"/>
    <lineage>
        <taxon>Eukaryota</taxon>
        <taxon>Fungi</taxon>
        <taxon>Dikarya</taxon>
        <taxon>Ascomycota</taxon>
        <taxon>Pezizomycotina</taxon>
        <taxon>Dothideomycetes</taxon>
        <taxon>Dothideomycetidae</taxon>
        <taxon>Cladosporiales</taxon>
        <taxon>Cladosporiaceae</taxon>
        <taxon>Cladosporium</taxon>
    </lineage>
</organism>
<feature type="compositionally biased region" description="Acidic residues" evidence="11">
    <location>
        <begin position="4241"/>
        <end position="4294"/>
    </location>
</feature>
<keyword evidence="14" id="KW-1185">Reference proteome</keyword>
<evidence type="ECO:0000256" key="9">
    <source>
        <dbReference type="ARBA" id="ARBA00023242"/>
    </source>
</evidence>
<keyword evidence="5" id="KW-0597">Phosphoprotein</keyword>
<accession>A0AB34KV48</accession>
<dbReference type="Gene3D" id="3.40.50.410">
    <property type="entry name" value="von Willebrand factor, type A domain"/>
    <property type="match status" value="1"/>
</dbReference>
<dbReference type="Proteomes" id="UP000803884">
    <property type="component" value="Unassembled WGS sequence"/>
</dbReference>
<evidence type="ECO:0000256" key="3">
    <source>
        <dbReference type="ARBA" id="ARBA00007188"/>
    </source>
</evidence>
<dbReference type="GO" id="GO:0016887">
    <property type="term" value="F:ATP hydrolysis activity"/>
    <property type="evidence" value="ECO:0007669"/>
    <property type="project" value="InterPro"/>
</dbReference>
<evidence type="ECO:0000256" key="10">
    <source>
        <dbReference type="PIRNR" id="PIRNR010340"/>
    </source>
</evidence>
<dbReference type="Pfam" id="PF07728">
    <property type="entry name" value="AAA_5"/>
    <property type="match status" value="9"/>
</dbReference>
<feature type="domain" description="VWFA" evidence="12">
    <location>
        <begin position="4639"/>
        <end position="4852"/>
    </location>
</feature>
<keyword evidence="9 10" id="KW-0539">Nucleus</keyword>
<dbReference type="RefSeq" id="XP_069231795.1">
    <property type="nucleotide sequence ID" value="XM_069371285.1"/>
</dbReference>
<dbReference type="InterPro" id="IPR040848">
    <property type="entry name" value="AAA_lid_7"/>
</dbReference>
<feature type="compositionally biased region" description="Polar residues" evidence="11">
    <location>
        <begin position="4349"/>
        <end position="4359"/>
    </location>
</feature>
<feature type="compositionally biased region" description="Basic and acidic residues" evidence="11">
    <location>
        <begin position="4009"/>
        <end position="4018"/>
    </location>
</feature>
<dbReference type="InterPro" id="IPR002035">
    <property type="entry name" value="VWF_A"/>
</dbReference>
<name>A0AB34KV48_9PEZI</name>
<comment type="caution">
    <text evidence="13">The sequence shown here is derived from an EMBL/GenBank/DDBJ whole genome shotgun (WGS) entry which is preliminary data.</text>
</comment>
<dbReference type="SUPFAM" id="SSF52540">
    <property type="entry name" value="P-loop containing nucleoside triphosphate hydrolases"/>
    <property type="match status" value="6"/>
</dbReference>
<comment type="function">
    <text evidence="10">Nuclear chaperone required for maturation and nuclear export of pre-60S ribosome subunits.</text>
</comment>
<dbReference type="PANTHER" id="PTHR48103">
    <property type="entry name" value="MIDASIN-RELATED"/>
    <property type="match status" value="1"/>
</dbReference>
<dbReference type="CDD" id="cd00009">
    <property type="entry name" value="AAA"/>
    <property type="match status" value="3"/>
</dbReference>
<gene>
    <name evidence="13" type="ORF">WHR41_02679</name>
</gene>
<protein>
    <recommendedName>
        <fullName evidence="4 10">Midasin</fullName>
    </recommendedName>
</protein>
<dbReference type="FunFam" id="3.40.50.300:FF:000582">
    <property type="entry name" value="Midasin"/>
    <property type="match status" value="1"/>
</dbReference>
<dbReference type="SUPFAM" id="SSF53300">
    <property type="entry name" value="vWA-like"/>
    <property type="match status" value="1"/>
</dbReference>
<feature type="region of interest" description="Disordered" evidence="11">
    <location>
        <begin position="3118"/>
        <end position="3152"/>
    </location>
</feature>
<evidence type="ECO:0000313" key="14">
    <source>
        <dbReference type="Proteomes" id="UP000803884"/>
    </source>
</evidence>
<sequence length="4864" mass="538828">MECTWDSNLMRQLHELPDDLIEAIRLESSHEEYLSIFTRRCIDPQYTYALFAYAPDLFAHVCADVRRHGSLSDSVATLGRVVHFAPYFAPFAQKLLASEQYSFQRGNDTSDDVSFLLGVYRLLNHNHRAFSHLVDPSVITSLLQRRERPVVYLAIRILQIILSGADDWFEEMIQRYLGRDKPDSPIDGPWDDRMIDFRFLTLWEEERDERVYQLIQEVQNQQQDGASGRVIPATCFHSSCSLIGGILLPSFVEASHSQNPNPLVETPVVAQNVRSIAQALRSPKPLLLTGLAGSGKTLLIRDFAARLGKLDQMVTLHLNEQSDAKLLIGVYATGDSPGSFVWRPGVLTTAVQEGRWVCIEDLDRAPQEIIGSLLPLVERGELTIPSRKQVIHAKQGFRIIATARSALNHRGEQTKPLAHMLGRRHWHEVQVTMPATVEQQDIALHLYPPIKPFLPQFITVFDRLQSMRQGAVLVGQSKTGVLRPISPRDLLKWCNRVTHLLQGRTSFTGSDLDNIFLEAVDCFVGALPAGDAKTSIAKVIAEELHIDPERRDFLLTQRDTRYEAEKTRITVGRYSLPRSPAARKGSQAQNTFSTNPHTSRMLERVAAAVLNKEPLLLVGETGVGKTTAVQHLATHLDKKLVPFNLSQQSEAGDLLGGFKPVNARSLMVPLKDEFDDLFGQSFSQSRNQQFLDLLGKQMIKSNWKAVCKLWHQALKMVDQQRPSAEARHGEGPSKKRKVESKKKPDFAKWDVFAEKVADMEHRLAAGNDGFAFSFVEGNIVKAARNGDWILLDEINLASSDTLEALADLLDPTAPSILLTEAGNIERIDASPDFRVFAAMNPATDVGKKDLPPGIRSRFTELYVDSPDKDLKSLQSIVQAYLRAEASADPAVALDVSKLYQRIIDLAQDNKLVDGAGQQPHFSLRTLTRTLSYARCIAPMCSLRRALYEGMQMSFMTFLDAESSKLVQPLLEQHLFAKLKNTRSELQKALRKPNDEHSYVQGYPGSKHWVRQGREVLQEQPHYIITPFIRNNLENLVRASSTRQFPVLIQGPTSSGKTSMIEYLAGRSGHKFVRINNHEHTDLQEYLGTYVSGADGKLQFQEGVLVKALREGHWIVLDELNLAPTDVLEALNRLLDDNRELLLPETQEVVRPHSDFMLFATQNPAGLYGGRKTLSRAFRNRFLELHFDDIPIDELQEILHKRTQLPDSRCKRIVSVYRELSVLRQENRLFESKSFATLRDLFRWALRTNDTIEQLAANGFMLLAERVRKPEEREAVKGVIEKVMSTKGPKVKIDEASLYSSESPEIQQHMQNAKHQGAVWTNAMRRLYALVSRAVSNNEPVLLVGETGCGKTTVFQMLADALRQELHIVNAHQNTETGDLIGSQRPVRNRAALEAQLRGQLLAAPVLRDHDMAAAQSTEGLLELYDRTLQSLQADEKQQYEAGAVHAEIQSSCARFKALFEWADGSLVQAMKTGAFFLLDEISLADDSVLERLNSVLEPSRSILLAEKGSLDSFVTAMPGFKFFATMNPGGDYGKRELSPALRNRFTEIWVPALSDLEDVSLIVSGKLAPSVQGYSNAMVAFAHWFKEQYNTSASSAVSIRDVLAWSEFVNAFSQIDTVAGVVHGAAMVYIDTLGANPAGLMTMTGKNLEAERRACLSALNKLLRSDATAIYDTDIAVTVDDSKANFGPFAINRKSAASDATSTFNFDAPRTRANAMRVVRAMQLAKPVMLEGSPGVGKTALVTAISAVAGVPLTRINLSEQTDLMDLFGSDTPVQGEEAGTFAWRDAPFLRAMKNGDWVLLDEMNLASQSVLEGLNACLDHRGEVFIPEIGQTFARHPEFRLFAAQNPHHQGGGRKGLPASFVNRFTVVYADSFRSEDLVMICQRLFPNLPLEEVTRAVRFVDTLDTEIVHRRRFGAQGGPWEFNLRDTARWLSLIQGHGLLSAGTSRDFVDLLFTQSFRSYTDRAHVAQIFAAVYGIDVSTADIVSSISRSTLQLGVGILPRHALSAPALERHGSTKVVSKHLQALQSLMVAVQCSWPVILSGPSGSGKTALIEGLATTVGASIETFAMNAETDAMDLVGGYEQADPLRQTLQLLDDFCDALDNTSKSALVNSHAHGQVALAAELRRYKATAAVDPSSLKLVAHVLKENSALPGAVELTEALEQSSLPMDKARFVWIDGILVDALEEGKWLVLDNANLCSPSVLDRLNSLLEPNGSLIINEHVAEDGTPRTIRPHPNFRIFMTVDSRYGELSRPMRNRALEIHLLESEASSPDLNPLHPESAVSRFRQCKSLGGIAQRAPESYAPTTLLQDHLGISDLPLASRFAIQLTSGLYRGFSSESGAQVAQLDSASKFSKAREQLAAFYELAVGQKQVSADFARVQTVHPLNNQPLVQQSESTFASALNLGFMHELHQEIYAVAVAVQAMQSDRAMVSKLVRVERTAASKRDGTVSTTLQSVGSVVKAVIGQSDHLELSPSKIASLKIFFRWLAASLRNLIEVSERQDLDQALLNASFAIARDVCARHVDAEIQEAPLLKEISNHLSSVTRQNASGWGSAMVPLWEALKPATPPNIQQLEDLLRLESIIAQFDHASARFQQPVEAISGLRLSFARALSRAKAGGTDIDQLAEKLKELVPVTADQEGEEPAQISPHFAEVFSRITRHLSVLRLSGQTFENTELATLEVFALQPTRDFVCDAGGMQDPSSGQVFDLLQAAARPRSTGSESPGKRLPDMLLHHLTTRNVVPTGRLALLESEMASLGNVLAEKTHLITESLLPSLNNGLRQLLSTVLKALSEKSRSHHIRDAAQALGTIILKKDVKGLNHLTSSRAMPLEVKGFFESTAYVIQPPSTESAAAKAWLSFTTCCLRLYLPASQFDPALEPLLMRKIFDNVTIDLTRKLASLRDFKLALTGEHTSLRIRMLENDIQSLGSPPDALQICRPPVSELAELQMDFDGLRRILTAIEKDTSMLLDAGVSANIQQIRNRLSGHYRSYGDLTGPVIGLLSCLDICQSLSQEHAVSESDSQLGSRLQTLVPFYNASLADWSSDAIINKSLPAAATQQETVLWLATVAARSCAWPLAEADQEIHVRLEQQFARLYDQWRTELGRDQRQEAAKSSLYRYSGEAEMQDEPSAEDLDELFPGADSETSRAKKSISGTQALATRIAGLHREIFAGSKLSGDTAVHLLDDFVKVCMKANVGEHVKLAMPMLLLQMQDPVPKQHYNIYKDTNLDQVRKLVGLLRKVQDRFNELHEAWPDHATPMDILVICDQILAIEHAEPLVRFLPTVEKLHATVNEWQKIASRQYSAKDNLEAITDLIVSWRQLELSSWAGLFDEETRHTQSDAASWWFIAYETIVAATDSLPDNEEAIQQHVVGLLKTLEDFFHTSGLGEYHTRLDLLRNFQHHLAARSVQSQAFAAVHQGLANFIAYFSHYEGAVQEALATGRTALEKQIKEVIQLASWKDRNIETLRQSAKTSHRKLFRLVKKYRVLLAQPVAQILAAGILSLPKEQSNSTPSVQAAFTPVELVEENAVASALQTWASRPARFRNVAATTDLINSKCKPVSWPQEASQRLTEFLDDVHESITELQKATPKTLKEENKKLVNHLKTRKRRLLADVLKKIRAMGFQHNLSQDILDSQSSLSRALYKLHALQQDTDRPAQKDSQSHLHKLLGLMPSVREGSRKHSEDLTPAEAARCAVYLESVLAMSTTQQAKLCQFSKSSQHLRSGLAAFETFASCMQPASDKSAQNAFSLQQLKCVSPMLETCMHLVRVQSHLASRNYQPVIDGLSELAASSHSFVTQMSNSRTMPVRIVDAEDLALWHNTIGACERATTSITAWIEEYPELESTLSQMARWLPDQTTKPQPNTNSAVSVSPNDWTSHVLEFLDKLLVSVQNLEKALPTTQPDDNEAAWLLRDEHQLEFAWKALDVDRAAQHAETLLSKLQPAAGQDGSALRTLSAVCRSVFPLLRAYSTATDQVLDAYTQLHLRVNQMGHVLGASFVTLARDGFCSPPEKSEDSKQQDSGDVEAGTGLGDGEGGEDISKDIGDEEDLGELAQEKGEKREDEIEDEQDAVDMADQEMEGDLGDAETGSQDEDEDGDEGDEGDEMEEESGKVGDQDDGAVDEKMWDDAKNEQQEDKEKEDGKGTAQDQEMSAANEGEKEEGQEGEAGEDGEMEEEEQAAGPDEEEVSKKETEAADPHMQEQENLDLPEDLNMDGDGDDQDDISDAGSMEEDDMPPDTGAQDEPAGDADKEEEQPEEAEQAEAEEKEAEDDAMQTQEAGEDADPENDPEVSDDEDENLLQNKDTELDEAPEEGTTEGEQGAGKDEDEPQAQAAGGANADNNETEPNEDAQAKQDSGAQSGANETEAEQPSEKSEQSAAAQRQSNYKQIGDVLEEWYKQQREIEAPNESGEADKQEKQQDVDMANATFEHLPDAQAEADTQALGTASADQSGALNEETSKAVNEDKEMEDAPFQEMPEDDEEQEDPQDKQGDKDGQMEPSDQLPQSTDAKAFVGEQNNAQDIEMGEDAPPKEIDAEDSDHDVEDMDDQLLHTHISREDGPEEMTIEEARHTWAAHESGTRNLALILTEHLRLILQPTQATKMRGDFRTGKRLNIKRIIPYIASSYKRDKIWMRRSVPSKRSYQVMLAIDDSQSMAESDSKRLAFDTLALVAKALSTLEVGELAVLGFGERVTVAHDFAQPFTSDAGAEVFKSFSFAQTKTDVQRLLEESLALFQAARLRAVGAASELWQLQLIVSDGVCEDHPRIRQLVRQAHEERIMIVFVVVDSAAQQADVGPGKANAQKQKQSIVDLQRAEFVKDANGEPRLNMVKYLDTFPFRYYLIVRDVQELPGVLAGALRQWFAEVVESGA</sequence>
<dbReference type="PIRSF" id="PIRSF010340">
    <property type="entry name" value="Midasin"/>
    <property type="match status" value="1"/>
</dbReference>
<dbReference type="EMBL" id="JAAQHG020000006">
    <property type="protein sequence ID" value="KAL1588690.1"/>
    <property type="molecule type" value="Genomic_DNA"/>
</dbReference>
<dbReference type="Pfam" id="PF17867">
    <property type="entry name" value="AAA_lid_7"/>
    <property type="match status" value="3"/>
</dbReference>
<reference evidence="13 14" key="1">
    <citation type="journal article" date="2020" name="Microbiol. Resour. Announc.">
        <title>Draft Genome Sequence of a Cladosporium Species Isolated from the Mesophotic Ascidian Didemnum maculosum.</title>
        <authorList>
            <person name="Gioti A."/>
            <person name="Siaperas R."/>
            <person name="Nikolaivits E."/>
            <person name="Le Goff G."/>
            <person name="Ouazzani J."/>
            <person name="Kotoulas G."/>
            <person name="Topakas E."/>
        </authorList>
    </citation>
    <scope>NUCLEOTIDE SEQUENCE [LARGE SCALE GENOMIC DNA]</scope>
    <source>
        <strain evidence="13 14">TM138-S3</strain>
    </source>
</reference>
<dbReference type="GO" id="GO:0005654">
    <property type="term" value="C:nucleoplasm"/>
    <property type="evidence" value="ECO:0007669"/>
    <property type="project" value="UniProtKB-SubCell"/>
</dbReference>
<dbReference type="Pfam" id="PF21108">
    <property type="entry name" value="MDN1_4th"/>
    <property type="match status" value="1"/>
</dbReference>
<dbReference type="GO" id="GO:0005524">
    <property type="term" value="F:ATP binding"/>
    <property type="evidence" value="ECO:0007669"/>
    <property type="project" value="UniProtKB-KW"/>
</dbReference>
<dbReference type="GO" id="GO:0005730">
    <property type="term" value="C:nucleolus"/>
    <property type="evidence" value="ECO:0007669"/>
    <property type="project" value="UniProtKB-SubCell"/>
</dbReference>
<feature type="compositionally biased region" description="Acidic residues" evidence="11">
    <location>
        <begin position="4302"/>
        <end position="4312"/>
    </location>
</feature>
<feature type="region of interest" description="Disordered" evidence="11">
    <location>
        <begin position="720"/>
        <end position="742"/>
    </location>
</feature>
<comment type="similarity">
    <text evidence="3 10">Belongs to the midasin family.</text>
</comment>
<evidence type="ECO:0000256" key="8">
    <source>
        <dbReference type="ARBA" id="ARBA00023186"/>
    </source>
</evidence>
<dbReference type="GO" id="GO:0030687">
    <property type="term" value="C:preribosome, large subunit precursor"/>
    <property type="evidence" value="ECO:0007669"/>
    <property type="project" value="TreeGrafter"/>
</dbReference>
<feature type="compositionally biased region" description="Basic and acidic residues" evidence="11">
    <location>
        <begin position="4106"/>
        <end position="4140"/>
    </location>
</feature>
<keyword evidence="6 10" id="KW-0547">Nucleotide-binding</keyword>
<dbReference type="FunFam" id="3.40.50.300:FF:000142">
    <property type="entry name" value="Midasin"/>
    <property type="match status" value="1"/>
</dbReference>
<dbReference type="InterPro" id="IPR048617">
    <property type="entry name" value="MDN1_AAA_lid_4"/>
</dbReference>
<keyword evidence="8 10" id="KW-0143">Chaperone</keyword>
<dbReference type="InterPro" id="IPR036465">
    <property type="entry name" value="vWFA_dom_sf"/>
</dbReference>
<feature type="compositionally biased region" description="Acidic residues" evidence="11">
    <location>
        <begin position="4061"/>
        <end position="4105"/>
    </location>
</feature>
<feature type="region of interest" description="Disordered" evidence="11">
    <location>
        <begin position="4005"/>
        <end position="4501"/>
    </location>
</feature>
<evidence type="ECO:0000313" key="13">
    <source>
        <dbReference type="EMBL" id="KAL1588690.1"/>
    </source>
</evidence>
<feature type="compositionally biased region" description="Basic and acidic residues" evidence="11">
    <location>
        <begin position="4391"/>
        <end position="4400"/>
    </location>
</feature>